<evidence type="ECO:0000313" key="1">
    <source>
        <dbReference type="EMBL" id="GLI41909.1"/>
    </source>
</evidence>
<proteinExistence type="predicted"/>
<dbReference type="Gene3D" id="3.30.1310.10">
    <property type="entry name" value="Nucleoid-associated protein YbaB-like domain"/>
    <property type="match status" value="1"/>
</dbReference>
<name>A0A9W6LGN5_9ACTN</name>
<dbReference type="RefSeq" id="WP_270115126.1">
    <property type="nucleotide sequence ID" value="NZ_BAAAOL010000003.1"/>
</dbReference>
<dbReference type="Proteomes" id="UP001144313">
    <property type="component" value="Unassembled WGS sequence"/>
</dbReference>
<accession>A0A9W6LGN5</accession>
<keyword evidence="2" id="KW-1185">Reference proteome</keyword>
<dbReference type="AlphaFoldDB" id="A0A9W6LGN5"/>
<evidence type="ECO:0000313" key="2">
    <source>
        <dbReference type="Proteomes" id="UP001144313"/>
    </source>
</evidence>
<sequence length="126" mass="13890">MSDNARRPTPQEIMAEFEQLKAQAEATVRRFQDMDAELGGGVEVHSEDGLLRVKLDANGIVDEIGINEAAMRGRQTLGYAMVALIAQARMEHTQRQAEMARRMIGDKFDIDAIMAQYAPKGGGPRS</sequence>
<protein>
    <recommendedName>
        <fullName evidence="3">YbaB/EbfC DNA-binding family protein</fullName>
    </recommendedName>
</protein>
<reference evidence="1" key="1">
    <citation type="submission" date="2022-12" db="EMBL/GenBank/DDBJ databases">
        <title>Reference genome sequencing for broad-spectrum identification of bacterial and archaeal isolates by mass spectrometry.</title>
        <authorList>
            <person name="Sekiguchi Y."/>
            <person name="Tourlousse D.M."/>
        </authorList>
    </citation>
    <scope>NUCLEOTIDE SEQUENCE</scope>
    <source>
        <strain evidence="1">LLR39Z86</strain>
    </source>
</reference>
<dbReference type="InterPro" id="IPR036894">
    <property type="entry name" value="YbaB-like_sf"/>
</dbReference>
<gene>
    <name evidence="1" type="ORF">GALLR39Z86_17590</name>
</gene>
<evidence type="ECO:0008006" key="3">
    <source>
        <dbReference type="Google" id="ProtNLM"/>
    </source>
</evidence>
<organism evidence="1 2">
    <name type="scientific">Glycomyces algeriensis</name>
    <dbReference type="NCBI Taxonomy" id="256037"/>
    <lineage>
        <taxon>Bacteria</taxon>
        <taxon>Bacillati</taxon>
        <taxon>Actinomycetota</taxon>
        <taxon>Actinomycetes</taxon>
        <taxon>Glycomycetales</taxon>
        <taxon>Glycomycetaceae</taxon>
        <taxon>Glycomyces</taxon>
    </lineage>
</organism>
<comment type="caution">
    <text evidence="1">The sequence shown here is derived from an EMBL/GenBank/DDBJ whole genome shotgun (WGS) entry which is preliminary data.</text>
</comment>
<dbReference type="EMBL" id="BSDT01000001">
    <property type="protein sequence ID" value="GLI41909.1"/>
    <property type="molecule type" value="Genomic_DNA"/>
</dbReference>